<keyword evidence="2" id="KW-0812">Transmembrane</keyword>
<dbReference type="BioCyc" id="LINT1085541:G11IQ-3807-MONOMER"/>
<gene>
    <name evidence="3" type="ORF">LEP1GSC115_0885</name>
</gene>
<keyword evidence="1" id="KW-0175">Coiled coil</keyword>
<dbReference type="AlphaFoldDB" id="N1UBG6"/>
<feature type="transmembrane region" description="Helical" evidence="2">
    <location>
        <begin position="183"/>
        <end position="204"/>
    </location>
</feature>
<comment type="caution">
    <text evidence="3">The sequence shown here is derived from an EMBL/GenBank/DDBJ whole genome shotgun (WGS) entry which is preliminary data.</text>
</comment>
<organism evidence="3 4">
    <name type="scientific">Leptospira interrogans serovar Australis str. 200703203</name>
    <dbReference type="NCBI Taxonomy" id="1085541"/>
    <lineage>
        <taxon>Bacteria</taxon>
        <taxon>Pseudomonadati</taxon>
        <taxon>Spirochaetota</taxon>
        <taxon>Spirochaetia</taxon>
        <taxon>Leptospirales</taxon>
        <taxon>Leptospiraceae</taxon>
        <taxon>Leptospira</taxon>
    </lineage>
</organism>
<evidence type="ECO:0000256" key="2">
    <source>
        <dbReference type="SAM" id="Phobius"/>
    </source>
</evidence>
<dbReference type="EMBL" id="AHNY02000234">
    <property type="protein sequence ID" value="EMY23588.1"/>
    <property type="molecule type" value="Genomic_DNA"/>
</dbReference>
<feature type="transmembrane region" description="Helical" evidence="2">
    <location>
        <begin position="137"/>
        <end position="163"/>
    </location>
</feature>
<keyword evidence="2" id="KW-1133">Transmembrane helix</keyword>
<protein>
    <submittedName>
        <fullName evidence="3">Uncharacterized protein</fullName>
    </submittedName>
</protein>
<keyword evidence="2" id="KW-0472">Membrane</keyword>
<name>N1UBG6_LEPIR</name>
<accession>N1UBG6</accession>
<evidence type="ECO:0000313" key="4">
    <source>
        <dbReference type="Proteomes" id="UP000012220"/>
    </source>
</evidence>
<feature type="coiled-coil region" evidence="1">
    <location>
        <begin position="86"/>
        <end position="113"/>
    </location>
</feature>
<evidence type="ECO:0000313" key="3">
    <source>
        <dbReference type="EMBL" id="EMY23588.1"/>
    </source>
</evidence>
<sequence length="295" mass="33972">MDKINFNRENMRKNDQARKIYTRITNKTNNIHAIIGKIFAEPGISIDTINEVSNLQEEVQNIANQIGASWNRISSTGAINSPTSEFDILEDEVDRIKKEINDLYEVSRNENEESKQIRKLVEFDKSELIRARDYHRILSYAMLGFLGIALIFSFTIIFYIYGLGPVTLESIFNAVNTNENKDIVYVLTRLTGKISILIGIAWVIKYLGNLHSNHSQQYIAYQDRLSGLNTAEFILNSGKSTVREKVILQLADTYLSLKENAFKVIKKEKAEHESNKVTIRDLKYFTKILRDVIRK</sequence>
<proteinExistence type="predicted"/>
<reference evidence="3 4" key="1">
    <citation type="submission" date="2013-02" db="EMBL/GenBank/DDBJ databases">
        <authorList>
            <person name="Harkins D.M."/>
            <person name="Durkin A.S."/>
            <person name="Brinkac L.M."/>
            <person name="Haft D.H."/>
            <person name="Selengut J.D."/>
            <person name="Sanka R."/>
            <person name="DePew J."/>
            <person name="Purushe J."/>
            <person name="Picardeau M."/>
            <person name="Werts C."/>
            <person name="Goarant C."/>
            <person name="Vinetz J.M."/>
            <person name="Sutton G.G."/>
            <person name="Nierman W.C."/>
            <person name="Fouts D.E."/>
        </authorList>
    </citation>
    <scope>NUCLEOTIDE SEQUENCE [LARGE SCALE GENOMIC DNA]</scope>
    <source>
        <strain evidence="3 4">200703203</strain>
    </source>
</reference>
<dbReference type="Proteomes" id="UP000012220">
    <property type="component" value="Unassembled WGS sequence"/>
</dbReference>
<evidence type="ECO:0000256" key="1">
    <source>
        <dbReference type="SAM" id="Coils"/>
    </source>
</evidence>